<dbReference type="EMBL" id="CM042063">
    <property type="protein sequence ID" value="KAI3667445.1"/>
    <property type="molecule type" value="Genomic_DNA"/>
</dbReference>
<reference evidence="2" key="1">
    <citation type="journal article" date="2022" name="Mol. Ecol. Resour.">
        <title>The genomes of chicory, endive, great burdock and yacon provide insights into Asteraceae palaeo-polyploidization history and plant inulin production.</title>
        <authorList>
            <person name="Fan W."/>
            <person name="Wang S."/>
            <person name="Wang H."/>
            <person name="Wang A."/>
            <person name="Jiang F."/>
            <person name="Liu H."/>
            <person name="Zhao H."/>
            <person name="Xu D."/>
            <person name="Zhang Y."/>
        </authorList>
    </citation>
    <scope>NUCLEOTIDE SEQUENCE [LARGE SCALE GENOMIC DNA]</scope>
    <source>
        <strain evidence="2">cv. Niubang</strain>
    </source>
</reference>
<proteinExistence type="predicted"/>
<organism evidence="1 2">
    <name type="scientific">Arctium lappa</name>
    <name type="common">Greater burdock</name>
    <name type="synonym">Lappa major</name>
    <dbReference type="NCBI Taxonomy" id="4217"/>
    <lineage>
        <taxon>Eukaryota</taxon>
        <taxon>Viridiplantae</taxon>
        <taxon>Streptophyta</taxon>
        <taxon>Embryophyta</taxon>
        <taxon>Tracheophyta</taxon>
        <taxon>Spermatophyta</taxon>
        <taxon>Magnoliopsida</taxon>
        <taxon>eudicotyledons</taxon>
        <taxon>Gunneridae</taxon>
        <taxon>Pentapetalae</taxon>
        <taxon>asterids</taxon>
        <taxon>campanulids</taxon>
        <taxon>Asterales</taxon>
        <taxon>Asteraceae</taxon>
        <taxon>Carduoideae</taxon>
        <taxon>Cardueae</taxon>
        <taxon>Arctiinae</taxon>
        <taxon>Arctium</taxon>
    </lineage>
</organism>
<comment type="caution">
    <text evidence="1">The sequence shown here is derived from an EMBL/GenBank/DDBJ whole genome shotgun (WGS) entry which is preliminary data.</text>
</comment>
<sequence length="183" mass="20759">MVNAKEATDALLVGWANSIFFLHIKICENLFHHTTIFFHSSCNHVFLNIFKKTVSDSNVRVQDKALDALIAYLKDVDADAGRYAKEECDAIMAKCLTGLSKTVEKAQMVFMLWVELEAVDVFLEQFKLAGKSFGGYLSSGGKLTLENCLKYLEKLPMWFPLREFQEPYGSGIQVVWLRFRSAS</sequence>
<reference evidence="1 2" key="2">
    <citation type="journal article" date="2022" name="Mol. Ecol. Resour.">
        <title>The genomes of chicory, endive, great burdock and yacon provide insights into Asteraceae paleo-polyploidization history and plant inulin production.</title>
        <authorList>
            <person name="Fan W."/>
            <person name="Wang S."/>
            <person name="Wang H."/>
            <person name="Wang A."/>
            <person name="Jiang F."/>
            <person name="Liu H."/>
            <person name="Zhao H."/>
            <person name="Xu D."/>
            <person name="Zhang Y."/>
        </authorList>
    </citation>
    <scope>NUCLEOTIDE SEQUENCE [LARGE SCALE GENOMIC DNA]</scope>
    <source>
        <strain evidence="2">cv. Niubang</strain>
    </source>
</reference>
<dbReference type="Proteomes" id="UP001055879">
    <property type="component" value="Linkage Group LG17"/>
</dbReference>
<protein>
    <submittedName>
        <fullName evidence="1">Uncharacterized protein</fullName>
    </submittedName>
</protein>
<evidence type="ECO:0000313" key="2">
    <source>
        <dbReference type="Proteomes" id="UP001055879"/>
    </source>
</evidence>
<evidence type="ECO:0000313" key="1">
    <source>
        <dbReference type="EMBL" id="KAI3667445.1"/>
    </source>
</evidence>
<gene>
    <name evidence="1" type="ORF">L6452_42503</name>
</gene>
<name>A0ACB8XHY7_ARCLA</name>
<accession>A0ACB8XHY7</accession>
<keyword evidence="2" id="KW-1185">Reference proteome</keyword>